<name>A0A316WSH8_9FLAO</name>
<comment type="caution">
    <text evidence="2">The sequence shown here is derived from an EMBL/GenBank/DDBJ whole genome shotgun (WGS) entry which is preliminary data.</text>
</comment>
<evidence type="ECO:0000313" key="2">
    <source>
        <dbReference type="EMBL" id="PWN64167.1"/>
    </source>
</evidence>
<proteinExistence type="predicted"/>
<gene>
    <name evidence="2" type="ORF">C1634_006120</name>
</gene>
<sequence>MFTMKELLTAAEELAEKMKEKGYEYFNIKYGGTGSDFKTGIASYLHNANFNNTEPIFPIFASSAVAATSPDNPYTQATFKVGEDAQKSLRVDAMSISMYECYDGALRTSLELHIKSPDDIPSRQDAVKLIEEKWEKLRQDNRKKWNNPVTVTPKKSKGRKL</sequence>
<accession>A0A316WSH8</accession>
<reference evidence="2 3" key="1">
    <citation type="submission" date="2018-04" db="EMBL/GenBank/DDBJ databases">
        <title>Chryseobacterium oncorhynchi 701B-08T from rainbow trout, and Chryseobacterium viscerum 687B-08T from diseased fish.</title>
        <authorList>
            <person name="Jeong J.-J."/>
            <person name="Lee Y.J."/>
            <person name="Pathiraja D."/>
            <person name="Park B."/>
            <person name="Choi I.-G."/>
            <person name="Kim K.D."/>
        </authorList>
    </citation>
    <scope>NUCLEOTIDE SEQUENCE [LARGE SCALE GENOMIC DNA]</scope>
    <source>
        <strain evidence="2 3">687B-08</strain>
    </source>
</reference>
<organism evidence="2 3">
    <name type="scientific">Chryseobacterium viscerum</name>
    <dbReference type="NCBI Taxonomy" id="1037377"/>
    <lineage>
        <taxon>Bacteria</taxon>
        <taxon>Pseudomonadati</taxon>
        <taxon>Bacteroidota</taxon>
        <taxon>Flavobacteriia</taxon>
        <taxon>Flavobacteriales</taxon>
        <taxon>Weeksellaceae</taxon>
        <taxon>Chryseobacterium group</taxon>
        <taxon>Chryseobacterium</taxon>
    </lineage>
</organism>
<dbReference type="AlphaFoldDB" id="A0A316WSH8"/>
<evidence type="ECO:0000256" key="1">
    <source>
        <dbReference type="SAM" id="MobiDB-lite"/>
    </source>
</evidence>
<dbReference type="EMBL" id="PPEG02000002">
    <property type="protein sequence ID" value="PWN64167.1"/>
    <property type="molecule type" value="Genomic_DNA"/>
</dbReference>
<evidence type="ECO:0000313" key="3">
    <source>
        <dbReference type="Proteomes" id="UP000236413"/>
    </source>
</evidence>
<feature type="region of interest" description="Disordered" evidence="1">
    <location>
        <begin position="141"/>
        <end position="161"/>
    </location>
</feature>
<protein>
    <submittedName>
        <fullName evidence="2">Uncharacterized protein</fullName>
    </submittedName>
</protein>
<dbReference type="Proteomes" id="UP000236413">
    <property type="component" value="Unassembled WGS sequence"/>
</dbReference>